<dbReference type="EMBL" id="CP001034">
    <property type="protein sequence ID" value="ACB85926.1"/>
    <property type="molecule type" value="Genomic_DNA"/>
</dbReference>
<accession>B2A0P6</accession>
<reference evidence="1 2" key="2">
    <citation type="journal article" date="2011" name="J. Bacteriol.">
        <title>Complete genome sequence of the anaerobic, halophilic alkalithermophile Natranaerobius thermophilus JW/NM-WN-LF.</title>
        <authorList>
            <person name="Zhao B."/>
            <person name="Mesbah N.M."/>
            <person name="Dalin E."/>
            <person name="Goodwin L."/>
            <person name="Nolan M."/>
            <person name="Pitluck S."/>
            <person name="Chertkov O."/>
            <person name="Brettin T.S."/>
            <person name="Han J."/>
            <person name="Larimer F.W."/>
            <person name="Land M.L."/>
            <person name="Hauser L."/>
            <person name="Kyrpides N."/>
            <person name="Wiegel J."/>
        </authorList>
    </citation>
    <scope>NUCLEOTIDE SEQUENCE [LARGE SCALE GENOMIC DNA]</scope>
    <source>
        <strain evidence="2">ATCC BAA-1301 / DSM 18059 / JW/NM-WN-LF</strain>
    </source>
</reference>
<dbReference type="AlphaFoldDB" id="B2A0P6"/>
<dbReference type="RefSeq" id="WP_012448776.1">
    <property type="nucleotide sequence ID" value="NC_010718.1"/>
</dbReference>
<keyword evidence="1" id="KW-0282">Flagellum</keyword>
<dbReference type="Gene3D" id="3.40.1690.10">
    <property type="entry name" value="secretion proteins EscU"/>
    <property type="match status" value="1"/>
</dbReference>
<dbReference type="Pfam" id="PF01312">
    <property type="entry name" value="Bac_export_2"/>
    <property type="match status" value="1"/>
</dbReference>
<dbReference type="KEGG" id="nth:Nther_2361"/>
<sequence length="96" mass="10888">MARKPKHFKRAAALKYDQDKNQAPQLIAAGQGLVADEIIRRAEEEGIYIYQDPELANTLSQLSLYQEIPEELYQGVAEVLAFIQRIDRDSGNSPRD</sequence>
<dbReference type="GO" id="GO:0009306">
    <property type="term" value="P:protein secretion"/>
    <property type="evidence" value="ECO:0007669"/>
    <property type="project" value="InterPro"/>
</dbReference>
<dbReference type="PANTHER" id="PTHR30531:SF12">
    <property type="entry name" value="FLAGELLAR BIOSYNTHETIC PROTEIN FLHB"/>
    <property type="match status" value="1"/>
</dbReference>
<dbReference type="GO" id="GO:0005886">
    <property type="term" value="C:plasma membrane"/>
    <property type="evidence" value="ECO:0007669"/>
    <property type="project" value="TreeGrafter"/>
</dbReference>
<dbReference type="FunCoup" id="B2A0P6">
    <property type="interactions" value="26"/>
</dbReference>
<dbReference type="PANTHER" id="PTHR30531">
    <property type="entry name" value="FLAGELLAR BIOSYNTHETIC PROTEIN FLHB"/>
    <property type="match status" value="1"/>
</dbReference>
<reference evidence="1 2" key="1">
    <citation type="submission" date="2008-04" db="EMBL/GenBank/DDBJ databases">
        <title>Complete sequence of chromosome of Natranaerobius thermophilus JW/NM-WN-LF.</title>
        <authorList>
            <consortium name="US DOE Joint Genome Institute"/>
            <person name="Copeland A."/>
            <person name="Lucas S."/>
            <person name="Lapidus A."/>
            <person name="Glavina del Rio T."/>
            <person name="Dalin E."/>
            <person name="Tice H."/>
            <person name="Bruce D."/>
            <person name="Goodwin L."/>
            <person name="Pitluck S."/>
            <person name="Chertkov O."/>
            <person name="Brettin T."/>
            <person name="Detter J.C."/>
            <person name="Han C."/>
            <person name="Kuske C.R."/>
            <person name="Schmutz J."/>
            <person name="Larimer F."/>
            <person name="Land M."/>
            <person name="Hauser L."/>
            <person name="Kyrpides N."/>
            <person name="Lykidis A."/>
            <person name="Mesbah N.M."/>
            <person name="Wiegel J."/>
        </authorList>
    </citation>
    <scope>NUCLEOTIDE SEQUENCE [LARGE SCALE GENOMIC DNA]</scope>
    <source>
        <strain evidence="2">ATCC BAA-1301 / DSM 18059 / JW/NM-WN-LF</strain>
    </source>
</reference>
<name>B2A0P6_NATTJ</name>
<dbReference type="InterPro" id="IPR006135">
    <property type="entry name" value="T3SS_substrate_exporter"/>
</dbReference>
<gene>
    <name evidence="1" type="ordered locus">Nther_2361</name>
</gene>
<evidence type="ECO:0000313" key="1">
    <source>
        <dbReference type="EMBL" id="ACB85926.1"/>
    </source>
</evidence>
<dbReference type="Proteomes" id="UP000001683">
    <property type="component" value="Chromosome"/>
</dbReference>
<dbReference type="InParanoid" id="B2A0P6"/>
<dbReference type="InterPro" id="IPR029025">
    <property type="entry name" value="T3SS_substrate_exporter_C"/>
</dbReference>
<organism evidence="1 2">
    <name type="scientific">Natranaerobius thermophilus (strain ATCC BAA-1301 / DSM 18059 / JW/NM-WN-LF)</name>
    <dbReference type="NCBI Taxonomy" id="457570"/>
    <lineage>
        <taxon>Bacteria</taxon>
        <taxon>Bacillati</taxon>
        <taxon>Bacillota</taxon>
        <taxon>Clostridia</taxon>
        <taxon>Natranaerobiales</taxon>
        <taxon>Natranaerobiaceae</taxon>
        <taxon>Natranaerobius</taxon>
    </lineage>
</organism>
<keyword evidence="1" id="KW-0969">Cilium</keyword>
<dbReference type="OrthoDB" id="9810419at2"/>
<dbReference type="HOGENOM" id="CLU_041013_4_2_9"/>
<dbReference type="SUPFAM" id="SSF160544">
    <property type="entry name" value="EscU C-terminal domain-like"/>
    <property type="match status" value="1"/>
</dbReference>
<dbReference type="STRING" id="457570.Nther_2361"/>
<dbReference type="eggNOG" id="COG2257">
    <property type="taxonomic scope" value="Bacteria"/>
</dbReference>
<protein>
    <submittedName>
        <fullName evidence="1">Flagellar biosynthesis protein</fullName>
    </submittedName>
</protein>
<keyword evidence="1" id="KW-0966">Cell projection</keyword>
<proteinExistence type="predicted"/>
<keyword evidence="2" id="KW-1185">Reference proteome</keyword>
<evidence type="ECO:0000313" key="2">
    <source>
        <dbReference type="Proteomes" id="UP000001683"/>
    </source>
</evidence>